<dbReference type="AlphaFoldDB" id="A0A368C6H6"/>
<comment type="similarity">
    <text evidence="3 9">Belongs to the uracil-DNA glycosylase (UDG) superfamily. UNG family.</text>
</comment>
<dbReference type="GO" id="GO:0004844">
    <property type="term" value="F:uracil DNA N-glycosylase activity"/>
    <property type="evidence" value="ECO:0007669"/>
    <property type="project" value="UniProtKB-UniRule"/>
</dbReference>
<gene>
    <name evidence="9" type="primary">ung</name>
    <name evidence="11" type="ORF">DBW92_02855</name>
</gene>
<dbReference type="EMBL" id="QOPI01000013">
    <property type="protein sequence ID" value="RCL44556.1"/>
    <property type="molecule type" value="Genomic_DNA"/>
</dbReference>
<dbReference type="Pfam" id="PF03167">
    <property type="entry name" value="UDG"/>
    <property type="match status" value="1"/>
</dbReference>
<keyword evidence="9" id="KW-0963">Cytoplasm</keyword>
<dbReference type="SMART" id="SM00987">
    <property type="entry name" value="UreE_C"/>
    <property type="match status" value="1"/>
</dbReference>
<evidence type="ECO:0000256" key="1">
    <source>
        <dbReference type="ARBA" id="ARBA00001400"/>
    </source>
</evidence>
<dbReference type="NCBIfam" id="NF003592">
    <property type="entry name" value="PRK05254.1-5"/>
    <property type="match status" value="1"/>
</dbReference>
<dbReference type="PANTHER" id="PTHR11264">
    <property type="entry name" value="URACIL-DNA GLYCOSYLASE"/>
    <property type="match status" value="1"/>
</dbReference>
<dbReference type="HAMAP" id="MF_00148">
    <property type="entry name" value="UDG"/>
    <property type="match status" value="1"/>
</dbReference>
<comment type="catalytic activity">
    <reaction evidence="1 9">
        <text>Hydrolyzes single-stranded DNA or mismatched double-stranded DNA and polynucleotides, releasing free uracil.</text>
        <dbReference type="EC" id="3.2.2.27"/>
    </reaction>
</comment>
<proteinExistence type="inferred from homology"/>
<keyword evidence="6 9" id="KW-0227">DNA damage</keyword>
<dbReference type="PANTHER" id="PTHR11264:SF0">
    <property type="entry name" value="URACIL-DNA GLYCOSYLASE"/>
    <property type="match status" value="1"/>
</dbReference>
<comment type="caution">
    <text evidence="11">The sequence shown here is derived from an EMBL/GenBank/DDBJ whole genome shotgun (WGS) entry which is preliminary data.</text>
</comment>
<dbReference type="Gene3D" id="3.40.470.10">
    <property type="entry name" value="Uracil-DNA glycosylase-like domain"/>
    <property type="match status" value="1"/>
</dbReference>
<evidence type="ECO:0000313" key="11">
    <source>
        <dbReference type="EMBL" id="RCL44556.1"/>
    </source>
</evidence>
<sequence>MQYKIEKNIKHEWKLLLQKNTKLNNLNAINNFLITSSKSEKNIFPKMDDIFRSLSFSAPKDINVVIVGQDPYHSYGQANGLAFSVNEGTTLPPSLKNIYKELESDLGIIESENGNLESWAKQGVLLLNTILTVEESRPGSHQGIGWEEITDCFLNNIGNNGAVVFILWGAKAQDKENVIVKKNNLIIKSPHPSPLSAYKGFFNSKPFSKTNKFLESQGKKAINWNIPS</sequence>
<protein>
    <recommendedName>
        <fullName evidence="5 9">Uracil-DNA glycosylase</fullName>
        <shortName evidence="9">UDG</shortName>
        <ecNumber evidence="4 9">3.2.2.27</ecNumber>
    </recommendedName>
</protein>
<comment type="subcellular location">
    <subcellularLocation>
        <location evidence="9">Cytoplasm</location>
    </subcellularLocation>
</comment>
<dbReference type="GO" id="GO:0005737">
    <property type="term" value="C:cytoplasm"/>
    <property type="evidence" value="ECO:0007669"/>
    <property type="project" value="UniProtKB-SubCell"/>
</dbReference>
<dbReference type="NCBIfam" id="NF003591">
    <property type="entry name" value="PRK05254.1-4"/>
    <property type="match status" value="1"/>
</dbReference>
<dbReference type="EC" id="3.2.2.27" evidence="4 9"/>
<keyword evidence="7 9" id="KW-0378">Hydrolase</keyword>
<keyword evidence="8 9" id="KW-0234">DNA repair</keyword>
<dbReference type="NCBIfam" id="NF003588">
    <property type="entry name" value="PRK05254.1-1"/>
    <property type="match status" value="1"/>
</dbReference>
<evidence type="ECO:0000256" key="2">
    <source>
        <dbReference type="ARBA" id="ARBA00002631"/>
    </source>
</evidence>
<evidence type="ECO:0000256" key="4">
    <source>
        <dbReference type="ARBA" id="ARBA00012030"/>
    </source>
</evidence>
<dbReference type="InterPro" id="IPR036895">
    <property type="entry name" value="Uracil-DNA_glycosylase-like_sf"/>
</dbReference>
<dbReference type="NCBIfam" id="NF003589">
    <property type="entry name" value="PRK05254.1-2"/>
    <property type="match status" value="1"/>
</dbReference>
<evidence type="ECO:0000256" key="7">
    <source>
        <dbReference type="ARBA" id="ARBA00022801"/>
    </source>
</evidence>
<dbReference type="SUPFAM" id="SSF52141">
    <property type="entry name" value="Uracil-DNA glycosylase-like"/>
    <property type="match status" value="1"/>
</dbReference>
<evidence type="ECO:0000256" key="5">
    <source>
        <dbReference type="ARBA" id="ARBA00018429"/>
    </source>
</evidence>
<reference evidence="11 12" key="1">
    <citation type="journal article" date="2018" name="Microbiome">
        <title>Fine metagenomic profile of the Mediterranean stratified and mixed water columns revealed by assembly and recruitment.</title>
        <authorList>
            <person name="Haro-Moreno J.M."/>
            <person name="Lopez-Perez M."/>
            <person name="De La Torre J.R."/>
            <person name="Picazo A."/>
            <person name="Camacho A."/>
            <person name="Rodriguez-Valera F."/>
        </authorList>
    </citation>
    <scope>NUCLEOTIDE SEQUENCE [LARGE SCALE GENOMIC DNA]</scope>
    <source>
        <strain evidence="11">MED-G78</strain>
    </source>
</reference>
<comment type="function">
    <text evidence="2 9">Excises uracil residues from the DNA which can arise as a result of misincorporation of dUMP residues by DNA polymerase or due to deamination of cytosine.</text>
</comment>
<dbReference type="InterPro" id="IPR005122">
    <property type="entry name" value="Uracil-DNA_glycosylase-like"/>
</dbReference>
<accession>A0A368C6H6</accession>
<feature type="domain" description="Uracil-DNA glycosylase-like" evidence="10">
    <location>
        <begin position="55"/>
        <end position="214"/>
    </location>
</feature>
<evidence type="ECO:0000256" key="3">
    <source>
        <dbReference type="ARBA" id="ARBA00008184"/>
    </source>
</evidence>
<evidence type="ECO:0000259" key="10">
    <source>
        <dbReference type="SMART" id="SM00986"/>
    </source>
</evidence>
<evidence type="ECO:0000256" key="9">
    <source>
        <dbReference type="HAMAP-Rule" id="MF_00148"/>
    </source>
</evidence>
<dbReference type="InterPro" id="IPR002043">
    <property type="entry name" value="UDG_fam1"/>
</dbReference>
<keyword evidence="11" id="KW-0326">Glycosidase</keyword>
<dbReference type="Proteomes" id="UP000252915">
    <property type="component" value="Unassembled WGS sequence"/>
</dbReference>
<dbReference type="NCBIfam" id="TIGR00628">
    <property type="entry name" value="ung"/>
    <property type="match status" value="1"/>
</dbReference>
<evidence type="ECO:0000256" key="6">
    <source>
        <dbReference type="ARBA" id="ARBA00022763"/>
    </source>
</evidence>
<organism evidence="11 12">
    <name type="scientific">SAR86 cluster bacterium</name>
    <dbReference type="NCBI Taxonomy" id="2030880"/>
    <lineage>
        <taxon>Bacteria</taxon>
        <taxon>Pseudomonadati</taxon>
        <taxon>Pseudomonadota</taxon>
        <taxon>Gammaproteobacteria</taxon>
        <taxon>SAR86 cluster</taxon>
    </lineage>
</organism>
<evidence type="ECO:0000256" key="8">
    <source>
        <dbReference type="ARBA" id="ARBA00023204"/>
    </source>
</evidence>
<feature type="active site" description="Proton acceptor" evidence="9">
    <location>
        <position position="70"/>
    </location>
</feature>
<name>A0A368C6H6_9GAMM</name>
<dbReference type="GO" id="GO:0097510">
    <property type="term" value="P:base-excision repair, AP site formation via deaminated base removal"/>
    <property type="evidence" value="ECO:0007669"/>
    <property type="project" value="TreeGrafter"/>
</dbReference>
<dbReference type="SMART" id="SM00986">
    <property type="entry name" value="UDG"/>
    <property type="match status" value="1"/>
</dbReference>
<evidence type="ECO:0000313" key="12">
    <source>
        <dbReference type="Proteomes" id="UP000252915"/>
    </source>
</evidence>
<dbReference type="CDD" id="cd10027">
    <property type="entry name" value="UDG-F1-like"/>
    <property type="match status" value="1"/>
</dbReference>